<dbReference type="InterPro" id="IPR029419">
    <property type="entry name" value="Arg_succ_lyase_C"/>
</dbReference>
<comment type="catalytic activity">
    <reaction evidence="1 7">
        <text>2-(N(omega)-L-arginino)succinate = fumarate + L-arginine</text>
        <dbReference type="Rhea" id="RHEA:24020"/>
        <dbReference type="ChEBI" id="CHEBI:29806"/>
        <dbReference type="ChEBI" id="CHEBI:32682"/>
        <dbReference type="ChEBI" id="CHEBI:57472"/>
        <dbReference type="EC" id="4.3.2.1"/>
    </reaction>
</comment>
<dbReference type="EMBL" id="CAACVI010000023">
    <property type="protein sequence ID" value="VEN74231.1"/>
    <property type="molecule type" value="Genomic_DNA"/>
</dbReference>
<proteinExistence type="inferred from homology"/>
<evidence type="ECO:0000313" key="10">
    <source>
        <dbReference type="EMBL" id="VEN74231.1"/>
    </source>
</evidence>
<dbReference type="Gene3D" id="1.10.275.10">
    <property type="entry name" value="Fumarase/aspartase (N-terminal domain)"/>
    <property type="match status" value="1"/>
</dbReference>
<dbReference type="GO" id="GO:0004056">
    <property type="term" value="F:argininosuccinate lyase activity"/>
    <property type="evidence" value="ECO:0007669"/>
    <property type="project" value="UniProtKB-UniRule"/>
</dbReference>
<dbReference type="SUPFAM" id="SSF48557">
    <property type="entry name" value="L-aspartase-like"/>
    <property type="match status" value="1"/>
</dbReference>
<reference evidence="10" key="1">
    <citation type="submission" date="2019-01" db="EMBL/GenBank/DDBJ databases">
        <authorList>
            <consortium name="Genoscope - CEA"/>
            <person name="William W."/>
        </authorList>
    </citation>
    <scope>NUCLEOTIDE SEQUENCE</scope>
    <source>
        <strain evidence="10">CR-1</strain>
    </source>
</reference>
<keyword evidence="7" id="KW-0963">Cytoplasm</keyword>
<dbReference type="CDD" id="cd01359">
    <property type="entry name" value="Argininosuccinate_lyase"/>
    <property type="match status" value="1"/>
</dbReference>
<comment type="similarity">
    <text evidence="7">Belongs to the lyase 1 family. Argininosuccinate lyase subfamily.</text>
</comment>
<dbReference type="InterPro" id="IPR008948">
    <property type="entry name" value="L-Aspartase-like"/>
</dbReference>
<feature type="domain" description="Argininosuccinate lyase C-terminal" evidence="9">
    <location>
        <begin position="365"/>
        <end position="432"/>
    </location>
</feature>
<accession>A0A484HLS5</accession>
<dbReference type="GO" id="GO:0005829">
    <property type="term" value="C:cytosol"/>
    <property type="evidence" value="ECO:0007669"/>
    <property type="project" value="TreeGrafter"/>
</dbReference>
<dbReference type="HAMAP" id="MF_00006">
    <property type="entry name" value="Arg_succ_lyase"/>
    <property type="match status" value="1"/>
</dbReference>
<evidence type="ECO:0000256" key="6">
    <source>
        <dbReference type="ARBA" id="ARBA00023239"/>
    </source>
</evidence>
<evidence type="ECO:0000256" key="4">
    <source>
        <dbReference type="ARBA" id="ARBA00022571"/>
    </source>
</evidence>
<dbReference type="UniPathway" id="UPA00068">
    <property type="reaction ID" value="UER00114"/>
</dbReference>
<evidence type="ECO:0000259" key="9">
    <source>
        <dbReference type="Pfam" id="PF14698"/>
    </source>
</evidence>
<dbReference type="PRINTS" id="PR00145">
    <property type="entry name" value="ARGSUCLYASE"/>
</dbReference>
<feature type="domain" description="Fumarate lyase N-terminal" evidence="8">
    <location>
        <begin position="8"/>
        <end position="302"/>
    </location>
</feature>
<evidence type="ECO:0000256" key="3">
    <source>
        <dbReference type="ARBA" id="ARBA00012338"/>
    </source>
</evidence>
<dbReference type="InterPro" id="IPR000362">
    <property type="entry name" value="Fumarate_lyase_fam"/>
</dbReference>
<dbReference type="InterPro" id="IPR009049">
    <property type="entry name" value="Argininosuccinate_lyase"/>
</dbReference>
<keyword evidence="6 7" id="KW-0456">Lyase</keyword>
<dbReference type="AlphaFoldDB" id="A0A484HLS5"/>
<protein>
    <recommendedName>
        <fullName evidence="3 7">Argininosuccinate lyase</fullName>
        <shortName evidence="7">ASAL</shortName>
        <ecNumber evidence="3 7">4.3.2.1</ecNumber>
    </recommendedName>
    <alternativeName>
        <fullName evidence="7">Arginosuccinase</fullName>
    </alternativeName>
</protein>
<sequence>MSGKLWDGRFSEKTGEIMEDFSASIHFDQRLWPHDIKGSLAHCRMLADAGVISKEEFEAISKGLKKIEKELRSGSFKFENRLEDIHMHIESRLFEVAGKPALKLHTARSRNDQVALDIRMWLKDEIMGAARRLLRLQKTIARMARDHMDAILPGYTHLQRAQPVLFSHHLMAYVEMFSRDFDRMMDVYKRTDVMPLGAAALAGTTYPIDRAAVADMLGFSKVSENSMDSVSDRDFTMEFLSAAAICMTHLSRMSEEIILWSSAEFDFIGLPDAFSTGSSIMPQKKNPDAAELVRGKTGRVFGSLTALLTLMKSLPLAYNRDMQEDKEPLFDAADTLKACLNIYIRMLPHMEIKKDHMRAAAQKGFLNATDLADYLAQKGMPFRKAHDCAGRMVAKAISQKKELHEMNLEEMRAFSPLISPDIFEALSLKTMIKRRSSYGGTAPENVSAAVDRALARIEGLLEPHDPGHGNGV</sequence>
<dbReference type="NCBIfam" id="TIGR00838">
    <property type="entry name" value="argH"/>
    <property type="match status" value="1"/>
</dbReference>
<dbReference type="FunFam" id="1.10.40.30:FF:000001">
    <property type="entry name" value="Argininosuccinate lyase"/>
    <property type="match status" value="1"/>
</dbReference>
<evidence type="ECO:0000256" key="1">
    <source>
        <dbReference type="ARBA" id="ARBA00000985"/>
    </source>
</evidence>
<dbReference type="FunFam" id="1.10.275.10:FF:000002">
    <property type="entry name" value="Argininosuccinate lyase"/>
    <property type="match status" value="1"/>
</dbReference>
<organism evidence="10">
    <name type="scientific">uncultured Desulfobacteraceae bacterium</name>
    <dbReference type="NCBI Taxonomy" id="218296"/>
    <lineage>
        <taxon>Bacteria</taxon>
        <taxon>Pseudomonadati</taxon>
        <taxon>Thermodesulfobacteriota</taxon>
        <taxon>Desulfobacteria</taxon>
        <taxon>Desulfobacterales</taxon>
        <taxon>Desulfobacteraceae</taxon>
        <taxon>environmental samples</taxon>
    </lineage>
</organism>
<dbReference type="GO" id="GO:0042450">
    <property type="term" value="P:L-arginine biosynthetic process via ornithine"/>
    <property type="evidence" value="ECO:0007669"/>
    <property type="project" value="UniProtKB-UniRule"/>
</dbReference>
<dbReference type="PANTHER" id="PTHR43814:SF1">
    <property type="entry name" value="ARGININOSUCCINATE LYASE"/>
    <property type="match status" value="1"/>
</dbReference>
<dbReference type="InterPro" id="IPR020557">
    <property type="entry name" value="Fumarate_lyase_CS"/>
</dbReference>
<dbReference type="Pfam" id="PF14698">
    <property type="entry name" value="ASL_C2"/>
    <property type="match status" value="1"/>
</dbReference>
<evidence type="ECO:0000259" key="8">
    <source>
        <dbReference type="Pfam" id="PF00206"/>
    </source>
</evidence>
<dbReference type="Gene3D" id="1.20.200.10">
    <property type="entry name" value="Fumarase/aspartase (Central domain)"/>
    <property type="match status" value="1"/>
</dbReference>
<evidence type="ECO:0000256" key="2">
    <source>
        <dbReference type="ARBA" id="ARBA00004941"/>
    </source>
</evidence>
<dbReference type="FunFam" id="1.20.200.10:FF:000002">
    <property type="entry name" value="Argininosuccinate lyase"/>
    <property type="match status" value="1"/>
</dbReference>
<comment type="pathway">
    <text evidence="2 7">Amino-acid biosynthesis; L-arginine biosynthesis; L-arginine from L-ornithine and carbamoyl phosphate: step 3/3.</text>
</comment>
<dbReference type="Gene3D" id="1.10.40.30">
    <property type="entry name" value="Fumarase/aspartase (C-terminal domain)"/>
    <property type="match status" value="1"/>
</dbReference>
<dbReference type="PRINTS" id="PR00149">
    <property type="entry name" value="FUMRATELYASE"/>
</dbReference>
<gene>
    <name evidence="7 10" type="primary">argH</name>
    <name evidence="10" type="ORF">EPICR_30166</name>
</gene>
<keyword evidence="5 7" id="KW-0028">Amino-acid biosynthesis</keyword>
<dbReference type="PANTHER" id="PTHR43814">
    <property type="entry name" value="ARGININOSUCCINATE LYASE"/>
    <property type="match status" value="1"/>
</dbReference>
<evidence type="ECO:0000256" key="7">
    <source>
        <dbReference type="HAMAP-Rule" id="MF_00006"/>
    </source>
</evidence>
<comment type="subcellular location">
    <subcellularLocation>
        <location evidence="7">Cytoplasm</location>
    </subcellularLocation>
</comment>
<dbReference type="EC" id="4.3.2.1" evidence="3 7"/>
<dbReference type="InterPro" id="IPR024083">
    <property type="entry name" value="Fumarase/histidase_N"/>
</dbReference>
<keyword evidence="4 7" id="KW-0055">Arginine biosynthesis</keyword>
<dbReference type="InterPro" id="IPR022761">
    <property type="entry name" value="Fumarate_lyase_N"/>
</dbReference>
<dbReference type="Pfam" id="PF00206">
    <property type="entry name" value="Lyase_1"/>
    <property type="match status" value="1"/>
</dbReference>
<evidence type="ECO:0000256" key="5">
    <source>
        <dbReference type="ARBA" id="ARBA00022605"/>
    </source>
</evidence>
<name>A0A484HLS5_9BACT</name>
<dbReference type="PROSITE" id="PS00163">
    <property type="entry name" value="FUMARATE_LYASES"/>
    <property type="match status" value="1"/>
</dbReference>